<evidence type="ECO:0000313" key="2">
    <source>
        <dbReference type="Proteomes" id="UP000222168"/>
    </source>
</evidence>
<dbReference type="AlphaFoldDB" id="A0A2D0KA82"/>
<accession>A0A2D0KA82</accession>
<reference evidence="1 2" key="1">
    <citation type="journal article" date="2017" name="Nat. Microbiol.">
        <title>Natural product diversity associated with the nematode symbionts Photorhabdus and Xenorhabdus.</title>
        <authorList>
            <person name="Tobias N.J."/>
            <person name="Wolff H."/>
            <person name="Djahanschiri B."/>
            <person name="Grundmann F."/>
            <person name="Kronenwerth M."/>
            <person name="Shi Y.M."/>
            <person name="Simonyi S."/>
            <person name="Grun P."/>
            <person name="Shapiro-Ilan D."/>
            <person name="Pidot S.J."/>
            <person name="Stinear T.P."/>
            <person name="Ebersberger I."/>
            <person name="Bode H.B."/>
        </authorList>
    </citation>
    <scope>NUCLEOTIDE SEQUENCE [LARGE SCALE GENOMIC DNA]</scope>
    <source>
        <strain evidence="1 2">DSM 22670</strain>
    </source>
</reference>
<name>A0A2D0KA82_9GAMM</name>
<dbReference type="EMBL" id="NJAK01000002">
    <property type="protein sequence ID" value="PHM60369.1"/>
    <property type="molecule type" value="Genomic_DNA"/>
</dbReference>
<comment type="caution">
    <text evidence="1">The sequence shown here is derived from an EMBL/GenBank/DDBJ whole genome shotgun (WGS) entry which is preliminary data.</text>
</comment>
<dbReference type="OrthoDB" id="8263000at2"/>
<sequence>MNNQDALFPIIKEDITFDTLLTQAKQIIEQQSSQNWSYIGESDPGITLLEACCYGISDLAYRHSLPLKDLLTLEKKEQLPYDGIFPTEFGPQKMLTCGPITAEDYRKALLDLHSHDNLNDSINKNSMDTESSTGYFLFNDVQLIREPEKERYQYWYNKKEREYSFTSTKDSEQLTLRGNYWLYLVPSRETEINKTLTQKSLDTFLKNNRNICEYINKIIWLKPTDLILQIDIEIDDDVNDIANIIAQVYRIAEQLVLEKPERYTTQTLQEQGYSNEEIFSGPNLKHGWIAKLPPTKNYADSTKLHLNHLVNQLLTIKGIRHITRLALAIDEKNSPISSLQDDNWSWKIAQGYYPRLWGANPLELITSSETPLKITTKGGVTVTASQQQVKEKNIPLPLINTEPVLINWGKNRKTLDYYSVSNKLPDCYGLQSNAKKTHQEQLQKFMLPFEQMLANSCAELNLLPNLLAFKQRGNKVYGTQWPFNSDQFNNQNIHQNIKYDLIKKLNHDVEIENDNGINQKNYTKELTILNYLLGYFGAQCSINPLISEQKEYLSIQRGYLAQQPQLAYQRSNIRIDKVSALQKRIAARIGLGEECFSKTPNLAKLPFYLIEHRQLLPIKPDKKFDTEQKPDALEITNDQLKITQQDTTGRLLQGQIINLIIIENDNRKIKIMGQIITKVTENTFYLNAQNSKDLKSKLKKVQEAFKKGTLRWQNSPVWLKDIDYELFYSNEDNQKIAKDERWITLAPQIPFPAMIKENDEITLEYKTTPSDKRKSLNSDSQETVPEPLKLKAHIIQFNRIKRKILIRLDNNSPGVFPIPGKTSHYYWYFSNPEYAVTDRFSFVVSAVFNNQLFNNKKFTIDPYKLDDWIKNEILSEFPAHISIIMHWLSPENFESFANTYKLWQNNGIPLGDEAYQILEMLTLGHLPYTENGIGHMTVATPDQRIKVIGQSGNEWHHEFIENEQLFYVPKD</sequence>
<gene>
    <name evidence="1" type="ORF">Xish_03516</name>
</gene>
<dbReference type="Proteomes" id="UP000222168">
    <property type="component" value="Unassembled WGS sequence"/>
</dbReference>
<keyword evidence="2" id="KW-1185">Reference proteome</keyword>
<proteinExistence type="predicted"/>
<dbReference type="RefSeq" id="WP_099119066.1">
    <property type="nucleotide sequence ID" value="NZ_NJAK01000002.1"/>
</dbReference>
<evidence type="ECO:0000313" key="1">
    <source>
        <dbReference type="EMBL" id="PHM60369.1"/>
    </source>
</evidence>
<protein>
    <submittedName>
        <fullName evidence="1">Uncharacterized protein</fullName>
    </submittedName>
</protein>
<organism evidence="1 2">
    <name type="scientific">Xenorhabdus ishibashii</name>
    <dbReference type="NCBI Taxonomy" id="1034471"/>
    <lineage>
        <taxon>Bacteria</taxon>
        <taxon>Pseudomonadati</taxon>
        <taxon>Pseudomonadota</taxon>
        <taxon>Gammaproteobacteria</taxon>
        <taxon>Enterobacterales</taxon>
        <taxon>Morganellaceae</taxon>
        <taxon>Xenorhabdus</taxon>
    </lineage>
</organism>